<reference evidence="1 2" key="1">
    <citation type="submission" date="2023-09" db="EMBL/GenBank/DDBJ databases">
        <authorList>
            <person name="Wang M."/>
        </authorList>
    </citation>
    <scope>NUCLEOTIDE SEQUENCE [LARGE SCALE GENOMIC DNA]</scope>
    <source>
        <strain evidence="1">GT-2023</strain>
        <tissue evidence="1">Liver</tissue>
    </source>
</reference>
<evidence type="ECO:0000313" key="2">
    <source>
        <dbReference type="Proteomes" id="UP001558613"/>
    </source>
</evidence>
<dbReference type="EMBL" id="JAYMGO010000006">
    <property type="protein sequence ID" value="KAL1272814.1"/>
    <property type="molecule type" value="Genomic_DNA"/>
</dbReference>
<proteinExistence type="predicted"/>
<comment type="caution">
    <text evidence="1">The sequence shown here is derived from an EMBL/GenBank/DDBJ whole genome shotgun (WGS) entry which is preliminary data.</text>
</comment>
<keyword evidence="2" id="KW-1185">Reference proteome</keyword>
<accession>A0ABR3N7I9</accession>
<protein>
    <submittedName>
        <fullName evidence="1">Uncharacterized protein</fullName>
    </submittedName>
</protein>
<gene>
    <name evidence="1" type="ORF">QQF64_028676</name>
</gene>
<dbReference type="Proteomes" id="UP001558613">
    <property type="component" value="Unassembled WGS sequence"/>
</dbReference>
<organism evidence="1 2">
    <name type="scientific">Cirrhinus molitorella</name>
    <name type="common">mud carp</name>
    <dbReference type="NCBI Taxonomy" id="172907"/>
    <lineage>
        <taxon>Eukaryota</taxon>
        <taxon>Metazoa</taxon>
        <taxon>Chordata</taxon>
        <taxon>Craniata</taxon>
        <taxon>Vertebrata</taxon>
        <taxon>Euteleostomi</taxon>
        <taxon>Actinopterygii</taxon>
        <taxon>Neopterygii</taxon>
        <taxon>Teleostei</taxon>
        <taxon>Ostariophysi</taxon>
        <taxon>Cypriniformes</taxon>
        <taxon>Cyprinidae</taxon>
        <taxon>Labeoninae</taxon>
        <taxon>Labeonini</taxon>
        <taxon>Cirrhinus</taxon>
    </lineage>
</organism>
<evidence type="ECO:0000313" key="1">
    <source>
        <dbReference type="EMBL" id="KAL1272814.1"/>
    </source>
</evidence>
<name>A0ABR3N7I9_9TELE</name>
<sequence>MQQAAVWCVCTLHDLPEEEDISRTQNIAHEFQLSKNGDVYASLSSQAPKPPAQDTLQSIKEKPHQLCHPHLSPCLCPIQTNPSTTTCVSSLPAVQLPGRSGGR</sequence>